<dbReference type="GO" id="GO:0046872">
    <property type="term" value="F:metal ion binding"/>
    <property type="evidence" value="ECO:0007669"/>
    <property type="project" value="UniProtKB-KW"/>
</dbReference>
<evidence type="ECO:0000259" key="5">
    <source>
        <dbReference type="PROSITE" id="PS51296"/>
    </source>
</evidence>
<keyword evidence="2" id="KW-0479">Metal-binding</keyword>
<reference evidence="7" key="2">
    <citation type="submission" date="2023-11" db="EMBL/GenBank/DDBJ databases">
        <title>MicrobeMod: A computational toolkit for identifying prokaryotic methylation and restriction-modification with nanopore sequencing.</title>
        <authorList>
            <person name="Crits-Christoph A."/>
            <person name="Kang S.C."/>
            <person name="Lee H."/>
            <person name="Ostrov N."/>
        </authorList>
    </citation>
    <scope>NUCLEOTIDE SEQUENCE</scope>
    <source>
        <strain evidence="7">ATCC 51242</strain>
    </source>
</reference>
<dbReference type="PANTHER" id="PTHR21496">
    <property type="entry name" value="FERREDOXIN-RELATED"/>
    <property type="match status" value="1"/>
</dbReference>
<dbReference type="HOGENOM" id="CLU_055690_5_2_11"/>
<evidence type="ECO:0000256" key="1">
    <source>
        <dbReference type="ARBA" id="ARBA00022714"/>
    </source>
</evidence>
<evidence type="ECO:0000256" key="2">
    <source>
        <dbReference type="ARBA" id="ARBA00022723"/>
    </source>
</evidence>
<keyword evidence="6" id="KW-0560">Oxidoreductase</keyword>
<dbReference type="Gene3D" id="2.102.10.10">
    <property type="entry name" value="Rieske [2Fe-2S] iron-sulphur domain"/>
    <property type="match status" value="1"/>
</dbReference>
<dbReference type="PROSITE" id="PS51296">
    <property type="entry name" value="RIESKE"/>
    <property type="match status" value="1"/>
</dbReference>
<evidence type="ECO:0000313" key="6">
    <source>
        <dbReference type="EMBL" id="AHY48008.1"/>
    </source>
</evidence>
<gene>
    <name evidence="6" type="ORF">RradSPS_2725</name>
    <name evidence="7" type="ORF">SIL72_01260</name>
</gene>
<protein>
    <submittedName>
        <fullName evidence="6">Ferredoxin subunits of nitrite reductase and ring-hydroxylating dioxygenase</fullName>
    </submittedName>
    <submittedName>
        <fullName evidence="7">Non-heme iron oxygenase ferredoxin subunit</fullName>
    </submittedName>
</protein>
<dbReference type="Pfam" id="PF00355">
    <property type="entry name" value="Rieske"/>
    <property type="match status" value="1"/>
</dbReference>
<dbReference type="STRING" id="42256.RradSPS_2725"/>
<dbReference type="EMBL" id="JAWXXX010000001">
    <property type="protein sequence ID" value="MDX5892647.1"/>
    <property type="molecule type" value="Genomic_DNA"/>
</dbReference>
<dbReference type="InterPro" id="IPR036922">
    <property type="entry name" value="Rieske_2Fe-2S_sf"/>
</dbReference>
<dbReference type="AlphaFoldDB" id="A0A023X6P9"/>
<dbReference type="OrthoDB" id="147178at2"/>
<dbReference type="GO" id="GO:0016705">
    <property type="term" value="F:oxidoreductase activity, acting on paired donors, with incorporation or reduction of molecular oxygen"/>
    <property type="evidence" value="ECO:0007669"/>
    <property type="project" value="UniProtKB-ARBA"/>
</dbReference>
<keyword evidence="6" id="KW-0223">Dioxygenase</keyword>
<dbReference type="GO" id="GO:0004497">
    <property type="term" value="F:monooxygenase activity"/>
    <property type="evidence" value="ECO:0007669"/>
    <property type="project" value="UniProtKB-ARBA"/>
</dbReference>
<dbReference type="Proteomes" id="UP000025229">
    <property type="component" value="Chromosome"/>
</dbReference>
<accession>A0A023X6P9</accession>
<evidence type="ECO:0000256" key="3">
    <source>
        <dbReference type="ARBA" id="ARBA00023004"/>
    </source>
</evidence>
<organism evidence="6 8">
    <name type="scientific">Rubrobacter radiotolerans</name>
    <name type="common">Arthrobacter radiotolerans</name>
    <dbReference type="NCBI Taxonomy" id="42256"/>
    <lineage>
        <taxon>Bacteria</taxon>
        <taxon>Bacillati</taxon>
        <taxon>Actinomycetota</taxon>
        <taxon>Rubrobacteria</taxon>
        <taxon>Rubrobacterales</taxon>
        <taxon>Rubrobacteraceae</taxon>
        <taxon>Rubrobacter</taxon>
    </lineage>
</organism>
<dbReference type="KEGG" id="rrd:RradSPS_2725"/>
<dbReference type="SUPFAM" id="SSF50022">
    <property type="entry name" value="ISP domain"/>
    <property type="match status" value="1"/>
</dbReference>
<keyword evidence="3" id="KW-0408">Iron</keyword>
<evidence type="ECO:0000313" key="7">
    <source>
        <dbReference type="EMBL" id="MDX5892647.1"/>
    </source>
</evidence>
<keyword evidence="4" id="KW-0411">Iron-sulfur</keyword>
<sequence length="121" mass="13410">MTDQQFHRLAPADAVPPGEMKQYTVEDRPVALVNYEGELYAFEDICTHQFVHLTEGELLPGGKVKCPLHGATFDVATGEAKSLPAVKGVPVHELKVEDGEVYVALNPERVKTGKRRRRRTG</sequence>
<evidence type="ECO:0000313" key="8">
    <source>
        <dbReference type="Proteomes" id="UP000025229"/>
    </source>
</evidence>
<dbReference type="Proteomes" id="UP001281130">
    <property type="component" value="Unassembled WGS sequence"/>
</dbReference>
<dbReference type="EMBL" id="CP007514">
    <property type="protein sequence ID" value="AHY48008.1"/>
    <property type="molecule type" value="Genomic_DNA"/>
</dbReference>
<feature type="domain" description="Rieske" evidence="5">
    <location>
        <begin position="7"/>
        <end position="103"/>
    </location>
</feature>
<dbReference type="GO" id="GO:0051537">
    <property type="term" value="F:2 iron, 2 sulfur cluster binding"/>
    <property type="evidence" value="ECO:0007669"/>
    <property type="project" value="UniProtKB-KW"/>
</dbReference>
<dbReference type="PANTHER" id="PTHR21496:SF23">
    <property type="entry name" value="3-PHENYLPROPIONATE_CINNAMIC ACID DIOXYGENASE FERREDOXIN SUBUNIT"/>
    <property type="match status" value="1"/>
</dbReference>
<evidence type="ECO:0000256" key="4">
    <source>
        <dbReference type="ARBA" id="ARBA00023014"/>
    </source>
</evidence>
<dbReference type="RefSeq" id="WP_038683340.1">
    <property type="nucleotide sequence ID" value="NZ_CP007514.1"/>
</dbReference>
<name>A0A023X6P9_RUBRA</name>
<proteinExistence type="predicted"/>
<dbReference type="CDD" id="cd03528">
    <property type="entry name" value="Rieske_RO_ferredoxin"/>
    <property type="match status" value="1"/>
</dbReference>
<reference evidence="6 8" key="1">
    <citation type="submission" date="2014-03" db="EMBL/GenBank/DDBJ databases">
        <title>Complete genome sequence of the Radio-Resistant Rubrobacter radiotolerans RSPS-4.</title>
        <authorList>
            <person name="Egas C.C."/>
            <person name="Barroso C.C."/>
            <person name="Froufe H.J.C."/>
            <person name="Pacheco J.J."/>
            <person name="Albuquerque L.L."/>
            <person name="da Costa M.M.S."/>
        </authorList>
    </citation>
    <scope>NUCLEOTIDE SEQUENCE [LARGE SCALE GENOMIC DNA]</scope>
    <source>
        <strain evidence="6 8">RSPS-4</strain>
    </source>
</reference>
<dbReference type="eggNOG" id="COG2146">
    <property type="taxonomic scope" value="Bacteria"/>
</dbReference>
<keyword evidence="1" id="KW-0001">2Fe-2S</keyword>
<dbReference type="GO" id="GO:0051213">
    <property type="term" value="F:dioxygenase activity"/>
    <property type="evidence" value="ECO:0007669"/>
    <property type="project" value="UniProtKB-KW"/>
</dbReference>
<keyword evidence="8" id="KW-1185">Reference proteome</keyword>
<dbReference type="InterPro" id="IPR017941">
    <property type="entry name" value="Rieske_2Fe-2S"/>
</dbReference>